<evidence type="ECO:0008006" key="3">
    <source>
        <dbReference type="Google" id="ProtNLM"/>
    </source>
</evidence>
<dbReference type="EMBL" id="VOOS01000001">
    <property type="protein sequence ID" value="TXB66734.1"/>
    <property type="molecule type" value="Genomic_DNA"/>
</dbReference>
<gene>
    <name evidence="1" type="ORF">FRY74_00700</name>
</gene>
<protein>
    <recommendedName>
        <fullName evidence="3">DUF3303 domain-containing protein</fullName>
    </recommendedName>
</protein>
<comment type="caution">
    <text evidence="1">The sequence shown here is derived from an EMBL/GenBank/DDBJ whole genome shotgun (WGS) entry which is preliminary data.</text>
</comment>
<organism evidence="1 2">
    <name type="scientific">Vicingus serpentipes</name>
    <dbReference type="NCBI Taxonomy" id="1926625"/>
    <lineage>
        <taxon>Bacteria</taxon>
        <taxon>Pseudomonadati</taxon>
        <taxon>Bacteroidota</taxon>
        <taxon>Flavobacteriia</taxon>
        <taxon>Flavobacteriales</taxon>
        <taxon>Vicingaceae</taxon>
        <taxon>Vicingus</taxon>
    </lineage>
</organism>
<proteinExistence type="predicted"/>
<keyword evidence="2" id="KW-1185">Reference proteome</keyword>
<sequence length="79" mass="9426">MERKIKLIWEFYGPDAEQTAKHHQIHLEEFAKKENLTLDIAGVEYVTEMKWLAYLICMESEMIKVRDALKPLRGELFEE</sequence>
<dbReference type="AlphaFoldDB" id="A0A5C6RXB1"/>
<evidence type="ECO:0000313" key="2">
    <source>
        <dbReference type="Proteomes" id="UP000321721"/>
    </source>
</evidence>
<name>A0A5C6RXB1_9FLAO</name>
<dbReference type="Proteomes" id="UP000321721">
    <property type="component" value="Unassembled WGS sequence"/>
</dbReference>
<accession>A0A5C6RXB1</accession>
<reference evidence="1 2" key="1">
    <citation type="submission" date="2019-08" db="EMBL/GenBank/DDBJ databases">
        <title>Genome of Vicingus serpentipes NCIMB 15042.</title>
        <authorList>
            <person name="Bowman J.P."/>
        </authorList>
    </citation>
    <scope>NUCLEOTIDE SEQUENCE [LARGE SCALE GENOMIC DNA]</scope>
    <source>
        <strain evidence="1 2">NCIMB 15042</strain>
    </source>
</reference>
<evidence type="ECO:0000313" key="1">
    <source>
        <dbReference type="EMBL" id="TXB66734.1"/>
    </source>
</evidence>
<dbReference type="RefSeq" id="WP_147097634.1">
    <property type="nucleotide sequence ID" value="NZ_VOOS01000001.1"/>
</dbReference>
<dbReference type="OrthoDB" id="1445783at2"/>